<dbReference type="PANTHER" id="PTHR48047">
    <property type="entry name" value="GLYCOSYLTRANSFERASE"/>
    <property type="match status" value="1"/>
</dbReference>
<dbReference type="Pfam" id="PF00201">
    <property type="entry name" value="UDPGT"/>
    <property type="match status" value="1"/>
</dbReference>
<dbReference type="CDD" id="cd03784">
    <property type="entry name" value="GT1_Gtf-like"/>
    <property type="match status" value="1"/>
</dbReference>
<protein>
    <recommendedName>
        <fullName evidence="6">UDP-glycosyltransferases domain-containing protein</fullName>
    </recommendedName>
</protein>
<accession>A0AAV5F4R0</accession>
<reference evidence="4" key="2">
    <citation type="submission" date="2021-12" db="EMBL/GenBank/DDBJ databases">
        <title>Resequencing data analysis of finger millet.</title>
        <authorList>
            <person name="Hatakeyama M."/>
            <person name="Aluri S."/>
            <person name="Balachadran M.T."/>
            <person name="Sivarajan S.R."/>
            <person name="Poveda L."/>
            <person name="Shimizu-Inatsugi R."/>
            <person name="Schlapbach R."/>
            <person name="Sreeman S.M."/>
            <person name="Shimizu K.K."/>
        </authorList>
    </citation>
    <scope>NUCLEOTIDE SEQUENCE</scope>
</reference>
<dbReference type="InterPro" id="IPR002213">
    <property type="entry name" value="UDP_glucos_trans"/>
</dbReference>
<evidence type="ECO:0008006" key="6">
    <source>
        <dbReference type="Google" id="ProtNLM"/>
    </source>
</evidence>
<evidence type="ECO:0000256" key="2">
    <source>
        <dbReference type="ARBA" id="ARBA00022679"/>
    </source>
</evidence>
<reference evidence="4" key="1">
    <citation type="journal article" date="2018" name="DNA Res.">
        <title>Multiple hybrid de novo genome assembly of finger millet, an orphan allotetraploid crop.</title>
        <authorList>
            <person name="Hatakeyama M."/>
            <person name="Aluri S."/>
            <person name="Balachadran M.T."/>
            <person name="Sivarajan S.R."/>
            <person name="Patrignani A."/>
            <person name="Gruter S."/>
            <person name="Poveda L."/>
            <person name="Shimizu-Inatsugi R."/>
            <person name="Baeten J."/>
            <person name="Francoijs K.J."/>
            <person name="Nataraja K.N."/>
            <person name="Reddy Y.A.N."/>
            <person name="Phadnis S."/>
            <person name="Ravikumar R.L."/>
            <person name="Schlapbach R."/>
            <person name="Sreeman S.M."/>
            <person name="Shimizu K.K."/>
        </authorList>
    </citation>
    <scope>NUCLEOTIDE SEQUENCE</scope>
</reference>
<evidence type="ECO:0000313" key="5">
    <source>
        <dbReference type="Proteomes" id="UP001054889"/>
    </source>
</evidence>
<dbReference type="InterPro" id="IPR035595">
    <property type="entry name" value="UDP_glycos_trans_CS"/>
</dbReference>
<keyword evidence="2 3" id="KW-0808">Transferase</keyword>
<evidence type="ECO:0000256" key="1">
    <source>
        <dbReference type="ARBA" id="ARBA00009995"/>
    </source>
</evidence>
<dbReference type="AlphaFoldDB" id="A0AAV5F4R0"/>
<organism evidence="4 5">
    <name type="scientific">Eleusine coracana subsp. coracana</name>
    <dbReference type="NCBI Taxonomy" id="191504"/>
    <lineage>
        <taxon>Eukaryota</taxon>
        <taxon>Viridiplantae</taxon>
        <taxon>Streptophyta</taxon>
        <taxon>Embryophyta</taxon>
        <taxon>Tracheophyta</taxon>
        <taxon>Spermatophyta</taxon>
        <taxon>Magnoliopsida</taxon>
        <taxon>Liliopsida</taxon>
        <taxon>Poales</taxon>
        <taxon>Poaceae</taxon>
        <taxon>PACMAD clade</taxon>
        <taxon>Chloridoideae</taxon>
        <taxon>Cynodonteae</taxon>
        <taxon>Eleusininae</taxon>
        <taxon>Eleusine</taxon>
    </lineage>
</organism>
<dbReference type="GO" id="GO:0035251">
    <property type="term" value="F:UDP-glucosyltransferase activity"/>
    <property type="evidence" value="ECO:0007669"/>
    <property type="project" value="TreeGrafter"/>
</dbReference>
<dbReference type="FunFam" id="3.40.50.2000:FF:000047">
    <property type="entry name" value="Glycosyltransferase"/>
    <property type="match status" value="1"/>
</dbReference>
<proteinExistence type="inferred from homology"/>
<dbReference type="EMBL" id="BQKI01000081">
    <property type="protein sequence ID" value="GJN29325.1"/>
    <property type="molecule type" value="Genomic_DNA"/>
</dbReference>
<dbReference type="PROSITE" id="PS00375">
    <property type="entry name" value="UDPGT"/>
    <property type="match status" value="1"/>
</dbReference>
<name>A0AAV5F4R0_ELECO</name>
<comment type="similarity">
    <text evidence="1 3">Belongs to the UDP-glycosyltransferase family.</text>
</comment>
<dbReference type="PANTHER" id="PTHR48047:SF223">
    <property type="entry name" value="GLYCOSYLTRANSFERASE"/>
    <property type="match status" value="1"/>
</dbReference>
<dbReference type="Gene3D" id="3.40.50.2000">
    <property type="entry name" value="Glycogen Phosphorylase B"/>
    <property type="match status" value="2"/>
</dbReference>
<evidence type="ECO:0000313" key="4">
    <source>
        <dbReference type="EMBL" id="GJN29325.1"/>
    </source>
</evidence>
<keyword evidence="5" id="KW-1185">Reference proteome</keyword>
<gene>
    <name evidence="4" type="primary">gb17543</name>
    <name evidence="4" type="ORF">PR202_gb17543</name>
</gene>
<sequence>MNTFLEMEPDFVAGYAAARNMKVWTVGPVSLYHQNRAVTLATRGKTAACVDAEDCLRWLDGKEPGSVIYVSFGSIAQANAKQAVELGLGLEASGHAFVWAVRDADAYDDTARAFLCELEARVVGRGLVVSGWAPQVLVLSHPAVGGFVTHCGWNSTLEAVAAGLPVVTWPHFADQFLNEKMAVEVLGIGVSVGVKEPLMYGRAAEKEIVVGRDVVEEAVRSVMGDAEERRRRARALAGKARAAMREGGSSRANLLDLVERFKGTGAAARGATVCDAKIVL</sequence>
<evidence type="ECO:0000256" key="3">
    <source>
        <dbReference type="RuleBase" id="RU003718"/>
    </source>
</evidence>
<keyword evidence="3" id="KW-0328">Glycosyltransferase</keyword>
<dbReference type="Proteomes" id="UP001054889">
    <property type="component" value="Unassembled WGS sequence"/>
</dbReference>
<dbReference type="SUPFAM" id="SSF53756">
    <property type="entry name" value="UDP-Glycosyltransferase/glycogen phosphorylase"/>
    <property type="match status" value="1"/>
</dbReference>
<comment type="caution">
    <text evidence="4">The sequence shown here is derived from an EMBL/GenBank/DDBJ whole genome shotgun (WGS) entry which is preliminary data.</text>
</comment>